<accession>A0A0N1IDC3</accession>
<gene>
    <name evidence="1" type="ORF">RR46_00965</name>
</gene>
<proteinExistence type="predicted"/>
<protein>
    <submittedName>
        <fullName evidence="1">Uncharacterized protein</fullName>
    </submittedName>
</protein>
<dbReference type="EMBL" id="KQ459199">
    <property type="protein sequence ID" value="KPJ02983.1"/>
    <property type="molecule type" value="Genomic_DNA"/>
</dbReference>
<evidence type="ECO:0000313" key="1">
    <source>
        <dbReference type="EMBL" id="KPJ02983.1"/>
    </source>
</evidence>
<sequence>MCRHQATTLRNTVCLSLTKKNRKLYKIQRSSSQETFGYNALPCLLADLRYERESESRGTLAPPFPLAPQTWSKVKVGGRDSRMCSFKPPTGEFRVASCGKPQHVRGRGWGGKLLFRIPSISIYYTFVVLVGRCGRRCGRRGGN</sequence>
<keyword evidence="2" id="KW-1185">Reference proteome</keyword>
<name>A0A0N1IDC3_PAPXU</name>
<organism evidence="1 2">
    <name type="scientific">Papilio xuthus</name>
    <name type="common">Asian swallowtail butterfly</name>
    <dbReference type="NCBI Taxonomy" id="66420"/>
    <lineage>
        <taxon>Eukaryota</taxon>
        <taxon>Metazoa</taxon>
        <taxon>Ecdysozoa</taxon>
        <taxon>Arthropoda</taxon>
        <taxon>Hexapoda</taxon>
        <taxon>Insecta</taxon>
        <taxon>Pterygota</taxon>
        <taxon>Neoptera</taxon>
        <taxon>Endopterygota</taxon>
        <taxon>Lepidoptera</taxon>
        <taxon>Glossata</taxon>
        <taxon>Ditrysia</taxon>
        <taxon>Papilionoidea</taxon>
        <taxon>Papilionidae</taxon>
        <taxon>Papilioninae</taxon>
        <taxon>Papilio</taxon>
    </lineage>
</organism>
<evidence type="ECO:0000313" key="2">
    <source>
        <dbReference type="Proteomes" id="UP000053268"/>
    </source>
</evidence>
<reference evidence="1 2" key="1">
    <citation type="journal article" date="2015" name="Nat. Commun.">
        <title>Outbred genome sequencing and CRISPR/Cas9 gene editing in butterflies.</title>
        <authorList>
            <person name="Li X."/>
            <person name="Fan D."/>
            <person name="Zhang W."/>
            <person name="Liu G."/>
            <person name="Zhang L."/>
            <person name="Zhao L."/>
            <person name="Fang X."/>
            <person name="Chen L."/>
            <person name="Dong Y."/>
            <person name="Chen Y."/>
            <person name="Ding Y."/>
            <person name="Zhao R."/>
            <person name="Feng M."/>
            <person name="Zhu Y."/>
            <person name="Feng Y."/>
            <person name="Jiang X."/>
            <person name="Zhu D."/>
            <person name="Xiang H."/>
            <person name="Feng X."/>
            <person name="Li S."/>
            <person name="Wang J."/>
            <person name="Zhang G."/>
            <person name="Kronforst M.R."/>
            <person name="Wang W."/>
        </authorList>
    </citation>
    <scope>NUCLEOTIDE SEQUENCE [LARGE SCALE GENOMIC DNA]</scope>
    <source>
        <strain evidence="1">Ya'a_city_454_Px</strain>
        <tissue evidence="1">Whole body</tissue>
    </source>
</reference>
<dbReference type="AlphaFoldDB" id="A0A0N1IDC3"/>
<dbReference type="Proteomes" id="UP000053268">
    <property type="component" value="Unassembled WGS sequence"/>
</dbReference>